<evidence type="ECO:0000313" key="2">
    <source>
        <dbReference type="Proteomes" id="UP001066276"/>
    </source>
</evidence>
<proteinExistence type="predicted"/>
<evidence type="ECO:0000313" key="1">
    <source>
        <dbReference type="EMBL" id="KAJ1207850.1"/>
    </source>
</evidence>
<gene>
    <name evidence="1" type="ORF">NDU88_003240</name>
</gene>
<reference evidence="1" key="1">
    <citation type="journal article" date="2022" name="bioRxiv">
        <title>Sequencing and chromosome-scale assembly of the giantPleurodeles waltlgenome.</title>
        <authorList>
            <person name="Brown T."/>
            <person name="Elewa A."/>
            <person name="Iarovenko S."/>
            <person name="Subramanian E."/>
            <person name="Araus A.J."/>
            <person name="Petzold A."/>
            <person name="Susuki M."/>
            <person name="Suzuki K.-i.T."/>
            <person name="Hayashi T."/>
            <person name="Toyoda A."/>
            <person name="Oliveira C."/>
            <person name="Osipova E."/>
            <person name="Leigh N.D."/>
            <person name="Simon A."/>
            <person name="Yun M.H."/>
        </authorList>
    </citation>
    <scope>NUCLEOTIDE SEQUENCE</scope>
    <source>
        <strain evidence="1">20211129_DDA</strain>
        <tissue evidence="1">Liver</tissue>
    </source>
</reference>
<protein>
    <submittedName>
        <fullName evidence="1">Uncharacterized protein</fullName>
    </submittedName>
</protein>
<name>A0AAV7W4R5_PLEWA</name>
<organism evidence="1 2">
    <name type="scientific">Pleurodeles waltl</name>
    <name type="common">Iberian ribbed newt</name>
    <dbReference type="NCBI Taxonomy" id="8319"/>
    <lineage>
        <taxon>Eukaryota</taxon>
        <taxon>Metazoa</taxon>
        <taxon>Chordata</taxon>
        <taxon>Craniata</taxon>
        <taxon>Vertebrata</taxon>
        <taxon>Euteleostomi</taxon>
        <taxon>Amphibia</taxon>
        <taxon>Batrachia</taxon>
        <taxon>Caudata</taxon>
        <taxon>Salamandroidea</taxon>
        <taxon>Salamandridae</taxon>
        <taxon>Pleurodelinae</taxon>
        <taxon>Pleurodeles</taxon>
    </lineage>
</organism>
<sequence>MLLWTPTHSAIPTPLQRLEEAAEDSDTLHNAANHDRYKDAKCKSHSRKLQVGLEARMSSNFPWAASGLIAGAALASKVAARPMSGFAACQVTKGHKGTMRKGKAANAPRGAAILKKQNIWAQVIKEQHSERNRCPN</sequence>
<comment type="caution">
    <text evidence="1">The sequence shown here is derived from an EMBL/GenBank/DDBJ whole genome shotgun (WGS) entry which is preliminary data.</text>
</comment>
<dbReference type="EMBL" id="JANPWB010000002">
    <property type="protein sequence ID" value="KAJ1207850.1"/>
    <property type="molecule type" value="Genomic_DNA"/>
</dbReference>
<dbReference type="Proteomes" id="UP001066276">
    <property type="component" value="Chromosome 1_2"/>
</dbReference>
<dbReference type="AlphaFoldDB" id="A0AAV7W4R5"/>
<keyword evidence="2" id="KW-1185">Reference proteome</keyword>
<accession>A0AAV7W4R5</accession>